<dbReference type="Gene3D" id="3.30.460.10">
    <property type="entry name" value="Beta Polymerase, domain 2"/>
    <property type="match status" value="2"/>
</dbReference>
<protein>
    <recommendedName>
        <fullName evidence="7">Bifunctional glutamine synthetase adenylyltransferase/adenylyl-removing enzyme</fullName>
    </recommendedName>
    <alternativeName>
        <fullName evidence="7">ATP:glutamine synthetase adenylyltransferase</fullName>
    </alternativeName>
    <alternativeName>
        <fullName evidence="7">ATase</fullName>
    </alternativeName>
    <domain>
        <recommendedName>
            <fullName evidence="7">Glutamine synthetase adenylyl-L-tyrosine phosphorylase</fullName>
            <ecNumber evidence="7">2.7.7.89</ecNumber>
        </recommendedName>
        <alternativeName>
            <fullName evidence="7">Adenylyl removase</fullName>
            <shortName evidence="7">AR</shortName>
            <shortName evidence="7">AT-N</shortName>
        </alternativeName>
    </domain>
    <domain>
        <recommendedName>
            <fullName evidence="7">Glutamine synthetase adenylyl transferase</fullName>
            <ecNumber evidence="7">2.7.7.42</ecNumber>
        </recommendedName>
        <alternativeName>
            <fullName evidence="7">Adenylyl transferase</fullName>
            <shortName evidence="7">AT</shortName>
            <shortName evidence="7">AT-C</shortName>
        </alternativeName>
    </domain>
</protein>
<keyword evidence="4 7" id="KW-0067">ATP-binding</keyword>
<comment type="catalytic activity">
    <reaction evidence="7">
        <text>[glutamine synthetase]-L-tyrosine + ATP = [glutamine synthetase]-O(4)-(5'-adenylyl)-L-tyrosine + diphosphate</text>
        <dbReference type="Rhea" id="RHEA:18589"/>
        <dbReference type="Rhea" id="RHEA-COMP:10660"/>
        <dbReference type="Rhea" id="RHEA-COMP:10661"/>
        <dbReference type="ChEBI" id="CHEBI:30616"/>
        <dbReference type="ChEBI" id="CHEBI:33019"/>
        <dbReference type="ChEBI" id="CHEBI:46858"/>
        <dbReference type="ChEBI" id="CHEBI:83624"/>
        <dbReference type="EC" id="2.7.7.42"/>
    </reaction>
</comment>
<evidence type="ECO:0000256" key="5">
    <source>
        <dbReference type="ARBA" id="ARBA00022842"/>
    </source>
</evidence>
<evidence type="ECO:0000256" key="2">
    <source>
        <dbReference type="ARBA" id="ARBA00022695"/>
    </source>
</evidence>
<dbReference type="Proteomes" id="UP001595379">
    <property type="component" value="Unassembled WGS sequence"/>
</dbReference>
<evidence type="ECO:0000256" key="7">
    <source>
        <dbReference type="HAMAP-Rule" id="MF_00802"/>
    </source>
</evidence>
<feature type="domain" description="PII-uridylyltransferase/Glutamine-synthetase adenylyltransferase" evidence="9">
    <location>
        <begin position="820"/>
        <end position="955"/>
    </location>
</feature>
<proteinExistence type="inferred from homology"/>
<evidence type="ECO:0000256" key="6">
    <source>
        <dbReference type="ARBA" id="ARBA00023268"/>
    </source>
</evidence>
<gene>
    <name evidence="7" type="primary">glnE</name>
    <name evidence="10" type="ORF">ACFOOR_03410</name>
</gene>
<dbReference type="SUPFAM" id="SSF81593">
    <property type="entry name" value="Nucleotidyltransferase substrate binding subunit/domain"/>
    <property type="match status" value="2"/>
</dbReference>
<evidence type="ECO:0000313" key="10">
    <source>
        <dbReference type="EMBL" id="MFC2925146.1"/>
    </source>
</evidence>
<keyword evidence="6 7" id="KW-0511">Multifunctional enzyme</keyword>
<keyword evidence="5 7" id="KW-0460">Magnesium</keyword>
<comment type="caution">
    <text evidence="10">The sequence shown here is derived from an EMBL/GenBank/DDBJ whole genome shotgun (WGS) entry which is preliminary data.</text>
</comment>
<dbReference type="HAMAP" id="MF_00802">
    <property type="entry name" value="GlnE"/>
    <property type="match status" value="1"/>
</dbReference>
<dbReference type="GO" id="GO:0047388">
    <property type="term" value="F:[glutamine synthetase]-adenylyl-L-tyrosine phosphorylase activity"/>
    <property type="evidence" value="ECO:0007669"/>
    <property type="project" value="UniProtKB-EC"/>
</dbReference>
<dbReference type="CDD" id="cd05401">
    <property type="entry name" value="NT_GlnE_GlnD_like"/>
    <property type="match status" value="2"/>
</dbReference>
<name>A0ABV6ZUM4_9PROT</name>
<evidence type="ECO:0000256" key="3">
    <source>
        <dbReference type="ARBA" id="ARBA00022741"/>
    </source>
</evidence>
<feature type="domain" description="Glutamate-ammonia ligase adenylyltransferase repeated" evidence="8">
    <location>
        <begin position="563"/>
        <end position="797"/>
    </location>
</feature>
<keyword evidence="11" id="KW-1185">Reference proteome</keyword>
<keyword evidence="1 7" id="KW-0808">Transferase</keyword>
<keyword evidence="2 7" id="KW-0548">Nucleotidyltransferase</keyword>
<dbReference type="EC" id="2.7.7.42" evidence="7"/>
<evidence type="ECO:0000313" key="11">
    <source>
        <dbReference type="Proteomes" id="UP001595379"/>
    </source>
</evidence>
<feature type="region of interest" description="Adenylyl transferase" evidence="7">
    <location>
        <begin position="457"/>
        <end position="960"/>
    </location>
</feature>
<dbReference type="Gene3D" id="1.20.120.330">
    <property type="entry name" value="Nucleotidyltransferases domain 2"/>
    <property type="match status" value="2"/>
</dbReference>
<dbReference type="EC" id="2.7.7.89" evidence="7"/>
<dbReference type="NCBIfam" id="NF008292">
    <property type="entry name" value="PRK11072.1"/>
    <property type="match status" value="1"/>
</dbReference>
<evidence type="ECO:0000256" key="4">
    <source>
        <dbReference type="ARBA" id="ARBA00022840"/>
    </source>
</evidence>
<evidence type="ECO:0000259" key="8">
    <source>
        <dbReference type="Pfam" id="PF03710"/>
    </source>
</evidence>
<evidence type="ECO:0000256" key="1">
    <source>
        <dbReference type="ARBA" id="ARBA00022679"/>
    </source>
</evidence>
<dbReference type="InterPro" id="IPR005190">
    <property type="entry name" value="GlnE_rpt_dom"/>
</dbReference>
<dbReference type="RefSeq" id="WP_343164025.1">
    <property type="nucleotide sequence ID" value="NZ_JBHRSV010000001.1"/>
</dbReference>
<comment type="function">
    <text evidence="7">Involved in the regulation of glutamine synthetase GlnA, a key enzyme in the process to assimilate ammonia. When cellular nitrogen levels are high, the C-terminal adenylyl transferase (AT) inactivates GlnA by covalent transfer of an adenylyl group from ATP to specific tyrosine residue of GlnA, thus reducing its activity. Conversely, when nitrogen levels are low, the N-terminal adenylyl removase (AR) activates GlnA by removing the adenylyl group by phosphorolysis, increasing its activity. The regulatory region of GlnE binds the signal transduction protein PII (GlnB) which indicates the nitrogen status of the cell.</text>
</comment>
<dbReference type="NCBIfam" id="NF010706">
    <property type="entry name" value="PRK14108.1"/>
    <property type="match status" value="1"/>
</dbReference>
<keyword evidence="3 7" id="KW-0547">Nucleotide-binding</keyword>
<sequence>MAKSGPLLERRTHDLPEFRDPRGVEVLQRLTESGAGLSDSDRVFLTTAFSAAPYLGRIATRRADTFAQILAQSPDAVFEGILAAVRATGAESPDAEALGRDLRRAKADMHLLTALSDLAGVWTLDDATSRLSRFADACVAAGLFGLVRDGAGKGRFLPPGDPGNPLPGLFVLALGKMGAEELNYSSDIDLAIYYEPDQVRLAEGRDAERDLPRLVQNLVRLLQEQSPEGYVFRTDLRLRPDPSATPTAMSCDAALRYYESIGQNWERAAYIKARVCAGDPGAGSAFLKAMSPFIWRRSLDYAAVDDIRALARQIQSVGARAQVRAAGHNLKLGRGGIREIEFFAQVPQLVFGGREASLRIRSPILALERLSALGKVPSDRAATLIEAYGFFRSAEHRIQMLEDEATQILPEADDLRRRVGVLCGFSDLSAFDDAVRSRLTGVHAAFSEQFALDETLASNSGSLVFSGVEPTPDTLETLTRLGFSEPKAVWTKINSWLGGRTRATRTQRARELLTTLTPRLLDAMAETGEPDAAFARFAAFYENLPMGVQPLSLLRSEPELARELVAILGLAPRIARTLAQRPVILDVMLDARFSRPLSQDPPDDLRTRFLDQMAASEGLEDAMNRARRLAREERFRIGAQILVGRADAGAAGAAFAELAEAAIEAMAQAAHQRMEEKHGPMPGRFAILGLGKLGGRELASDSDLDLMLVYEAEGEGAETWFTRFTQRFVSALSAPTEEGELFEVDLQLRPSGKAGPVAVSLPSFLSYYASEAWTWERMALTRARIVCGDPDLSQRIEDGIAAALSQPRNPDITVEDAVAMRARLQQEKPGRGLWDLKRKPGGLVDIEFIAQTLQLLRLAEGQGKRATSTVASLAALHRASALRDEDAELLTGAARLYLDLLQLVRTAHGSGFDPSQAAKGFAARLAGVGGMASIAELNARLEVLSEAVRARFEALLGPLN</sequence>
<feature type="region of interest" description="Adenylyl removase" evidence="7">
    <location>
        <begin position="1"/>
        <end position="452"/>
    </location>
</feature>
<dbReference type="InterPro" id="IPR043519">
    <property type="entry name" value="NT_sf"/>
</dbReference>
<dbReference type="Pfam" id="PF08335">
    <property type="entry name" value="GlnD_UR_UTase"/>
    <property type="match status" value="2"/>
</dbReference>
<feature type="domain" description="Glutamate-ammonia ligase adenylyltransferase repeated" evidence="8">
    <location>
        <begin position="46"/>
        <end position="288"/>
    </location>
</feature>
<organism evidence="10 11">
    <name type="scientific">Hyphobacterium vulgare</name>
    <dbReference type="NCBI Taxonomy" id="1736751"/>
    <lineage>
        <taxon>Bacteria</taxon>
        <taxon>Pseudomonadati</taxon>
        <taxon>Pseudomonadota</taxon>
        <taxon>Alphaproteobacteria</taxon>
        <taxon>Maricaulales</taxon>
        <taxon>Maricaulaceae</taxon>
        <taxon>Hyphobacterium</taxon>
    </lineage>
</organism>
<evidence type="ECO:0000259" key="9">
    <source>
        <dbReference type="Pfam" id="PF08335"/>
    </source>
</evidence>
<dbReference type="Gene3D" id="1.20.120.1510">
    <property type="match status" value="1"/>
</dbReference>
<dbReference type="InterPro" id="IPR023057">
    <property type="entry name" value="GlnE"/>
</dbReference>
<dbReference type="PANTHER" id="PTHR30621:SF0">
    <property type="entry name" value="BIFUNCTIONAL GLUTAMINE SYNTHETASE ADENYLYLTRANSFERASE_ADENYLYL-REMOVING ENZYME"/>
    <property type="match status" value="1"/>
</dbReference>
<comment type="cofactor">
    <cofactor evidence="7">
        <name>Mg(2+)</name>
        <dbReference type="ChEBI" id="CHEBI:18420"/>
    </cofactor>
</comment>
<accession>A0ABV6ZUM4</accession>
<feature type="domain" description="PII-uridylyltransferase/Glutamine-synthetase adenylyltransferase" evidence="9">
    <location>
        <begin position="312"/>
        <end position="448"/>
    </location>
</feature>
<dbReference type="SUPFAM" id="SSF81301">
    <property type="entry name" value="Nucleotidyltransferase"/>
    <property type="match status" value="2"/>
</dbReference>
<reference evidence="11" key="1">
    <citation type="journal article" date="2019" name="Int. J. Syst. Evol. Microbiol.">
        <title>The Global Catalogue of Microorganisms (GCM) 10K type strain sequencing project: providing services to taxonomists for standard genome sequencing and annotation.</title>
        <authorList>
            <consortium name="The Broad Institute Genomics Platform"/>
            <consortium name="The Broad Institute Genome Sequencing Center for Infectious Disease"/>
            <person name="Wu L."/>
            <person name="Ma J."/>
        </authorList>
    </citation>
    <scope>NUCLEOTIDE SEQUENCE [LARGE SCALE GENOMIC DNA]</scope>
    <source>
        <strain evidence="11">KCTC 52487</strain>
    </source>
</reference>
<dbReference type="PANTHER" id="PTHR30621">
    <property type="entry name" value="GLUTAMINE SYNTHETASE ADENYLYLTRANSFERASE"/>
    <property type="match status" value="1"/>
</dbReference>
<dbReference type="EMBL" id="JBHRSV010000001">
    <property type="protein sequence ID" value="MFC2925146.1"/>
    <property type="molecule type" value="Genomic_DNA"/>
</dbReference>
<comment type="similarity">
    <text evidence="7">Belongs to the GlnE family.</text>
</comment>
<dbReference type="InterPro" id="IPR013546">
    <property type="entry name" value="PII_UdlTrfase/GS_AdlTrfase"/>
</dbReference>
<comment type="catalytic activity">
    <reaction evidence="7">
        <text>[glutamine synthetase]-O(4)-(5'-adenylyl)-L-tyrosine + phosphate = [glutamine synthetase]-L-tyrosine + ADP</text>
        <dbReference type="Rhea" id="RHEA:43716"/>
        <dbReference type="Rhea" id="RHEA-COMP:10660"/>
        <dbReference type="Rhea" id="RHEA-COMP:10661"/>
        <dbReference type="ChEBI" id="CHEBI:43474"/>
        <dbReference type="ChEBI" id="CHEBI:46858"/>
        <dbReference type="ChEBI" id="CHEBI:83624"/>
        <dbReference type="ChEBI" id="CHEBI:456216"/>
        <dbReference type="EC" id="2.7.7.89"/>
    </reaction>
</comment>
<dbReference type="Pfam" id="PF03710">
    <property type="entry name" value="GlnE"/>
    <property type="match status" value="2"/>
</dbReference>